<gene>
    <name evidence="1" type="ORF">SDC9_73763</name>
</gene>
<dbReference type="AlphaFoldDB" id="A0A644YL88"/>
<proteinExistence type="predicted"/>
<evidence type="ECO:0000313" key="1">
    <source>
        <dbReference type="EMBL" id="MPM27253.1"/>
    </source>
</evidence>
<comment type="caution">
    <text evidence="1">The sequence shown here is derived from an EMBL/GenBank/DDBJ whole genome shotgun (WGS) entry which is preliminary data.</text>
</comment>
<reference evidence="1" key="1">
    <citation type="submission" date="2019-08" db="EMBL/GenBank/DDBJ databases">
        <authorList>
            <person name="Kucharzyk K."/>
            <person name="Murdoch R.W."/>
            <person name="Higgins S."/>
            <person name="Loffler F."/>
        </authorList>
    </citation>
    <scope>NUCLEOTIDE SEQUENCE</scope>
</reference>
<sequence length="218" mass="24926">MFLSHSKKKKTSPKPGEFWLSQGDFRDYEAMPGFVGYYGIPSFFYGENVPEQMENEEKFHQVARSTIKRLLEGSPSVILIKDLSRGGANSWTDKIPEIREMALSEGGKLLVAHDARCKQYLFVFDALPDSFFEMIYQLINRDCRYKNIYITYSVLANGIQKGADIASIKKAALLNLHIDDDHPIFIIQAVPEYPLVKVFNALTTTCQSVGWSFFRNEF</sequence>
<protein>
    <submittedName>
        <fullName evidence="1">Uncharacterized protein</fullName>
    </submittedName>
</protein>
<dbReference type="EMBL" id="VSSQ01004944">
    <property type="protein sequence ID" value="MPM27253.1"/>
    <property type="molecule type" value="Genomic_DNA"/>
</dbReference>
<name>A0A644YL88_9ZZZZ</name>
<accession>A0A644YL88</accession>
<organism evidence="1">
    <name type="scientific">bioreactor metagenome</name>
    <dbReference type="NCBI Taxonomy" id="1076179"/>
    <lineage>
        <taxon>unclassified sequences</taxon>
        <taxon>metagenomes</taxon>
        <taxon>ecological metagenomes</taxon>
    </lineage>
</organism>